<gene>
    <name evidence="2" type="ORF">SLS62_008048</name>
</gene>
<sequence length="676" mass="69815">MANNMGSHNRFLLTDTSESPTTPADEGLLDDDIYKRRASGIETASENGRKDDPDNTLSSAPAPTATFTDADVHRFLLQLPLAVLDKVKYHLLTRVHFKDIKRTGSVKPAGVGSSSPSTDHPVGPLHLPPGISRSGSGSGPDSDGPAERATGLGGGSSGGNSRPRPAAAELSAPPAPRAHPRQQPSAGVETLSPLSRALSTRFFGPPWNHAWLQHKPDDTAAGATTTTTTTATAESLRQRRYPALGPPPPRDGSGLSACSLRPFGPGVAAGGFLLGLPPPPVRQGPNPTADVDEKPGRGPQPQELEADVPASSSAAAVTAAATKRELILAQTSPWAAAPPRTSPFNVDVSPHTPGGEGIPRPGTPSSLSFGDGGDGIGPLDRGLAGGREDTVENGDDSEDDGTGSCASIYDEGRRHVSESELGLQSIGGEHAPASLPAPVSGAAKIAALERDMLKRRPLPSDYLARHRRRSRSHSRNRHNSSSNNNNHIGRRGAGTQAQGLVGFDLYRSLIGGARDPATEEKRGGDGAAGRDAQACQNVPPAHGGGGGGGANAEANPARDFLGLPPPRDATAAAAVSLPPSNSNIDTGNANGDDSEGDGGSSSHDGEEDEKEPELTDASAAAADSTQVDTQHAVQEWVGKVHGLAERTKELWYGLLDVQRGLAKITLEMEGAKVVLE</sequence>
<feature type="region of interest" description="Disordered" evidence="1">
    <location>
        <begin position="332"/>
        <end position="407"/>
    </location>
</feature>
<feature type="region of interest" description="Disordered" evidence="1">
    <location>
        <begin position="104"/>
        <end position="190"/>
    </location>
</feature>
<protein>
    <submittedName>
        <fullName evidence="2">Uncharacterized protein</fullName>
    </submittedName>
</protein>
<feature type="region of interest" description="Disordered" evidence="1">
    <location>
        <begin position="515"/>
        <end position="628"/>
    </location>
</feature>
<evidence type="ECO:0000256" key="1">
    <source>
        <dbReference type="SAM" id="MobiDB-lite"/>
    </source>
</evidence>
<keyword evidence="3" id="KW-1185">Reference proteome</keyword>
<feature type="compositionally biased region" description="Low complexity" evidence="1">
    <location>
        <begin position="128"/>
        <end position="143"/>
    </location>
</feature>
<feature type="region of interest" description="Disordered" evidence="1">
    <location>
        <begin position="1"/>
        <end position="62"/>
    </location>
</feature>
<feature type="compositionally biased region" description="Basic residues" evidence="1">
    <location>
        <begin position="465"/>
        <end position="478"/>
    </location>
</feature>
<feature type="compositionally biased region" description="Low complexity" evidence="1">
    <location>
        <begin position="615"/>
        <end position="625"/>
    </location>
</feature>
<dbReference type="EMBL" id="JAKJXP020000071">
    <property type="protein sequence ID" value="KAK7750055.1"/>
    <property type="molecule type" value="Genomic_DNA"/>
</dbReference>
<dbReference type="AlphaFoldDB" id="A0AAN9UPU6"/>
<feature type="compositionally biased region" description="Polar residues" evidence="1">
    <location>
        <begin position="578"/>
        <end position="589"/>
    </location>
</feature>
<evidence type="ECO:0000313" key="3">
    <source>
        <dbReference type="Proteomes" id="UP001320420"/>
    </source>
</evidence>
<comment type="caution">
    <text evidence="2">The sequence shown here is derived from an EMBL/GenBank/DDBJ whole genome shotgun (WGS) entry which is preliminary data.</text>
</comment>
<feature type="region of interest" description="Disordered" evidence="1">
    <location>
        <begin position="274"/>
        <end position="317"/>
    </location>
</feature>
<feature type="region of interest" description="Disordered" evidence="1">
    <location>
        <begin position="457"/>
        <end position="493"/>
    </location>
</feature>
<feature type="compositionally biased region" description="Acidic residues" evidence="1">
    <location>
        <begin position="391"/>
        <end position="401"/>
    </location>
</feature>
<dbReference type="Proteomes" id="UP001320420">
    <property type="component" value="Unassembled WGS sequence"/>
</dbReference>
<reference evidence="2 3" key="1">
    <citation type="submission" date="2024-02" db="EMBL/GenBank/DDBJ databases">
        <title>De novo assembly and annotation of 12 fungi associated with fruit tree decline syndrome in Ontario, Canada.</title>
        <authorList>
            <person name="Sulman M."/>
            <person name="Ellouze W."/>
            <person name="Ilyukhin E."/>
        </authorList>
    </citation>
    <scope>NUCLEOTIDE SEQUENCE [LARGE SCALE GENOMIC DNA]</scope>
    <source>
        <strain evidence="2 3">M11/M66-122</strain>
    </source>
</reference>
<feature type="compositionally biased region" description="Low complexity" evidence="1">
    <location>
        <begin position="159"/>
        <end position="172"/>
    </location>
</feature>
<evidence type="ECO:0000313" key="2">
    <source>
        <dbReference type="EMBL" id="KAK7750055.1"/>
    </source>
</evidence>
<organism evidence="2 3">
    <name type="scientific">Diatrype stigma</name>
    <dbReference type="NCBI Taxonomy" id="117547"/>
    <lineage>
        <taxon>Eukaryota</taxon>
        <taxon>Fungi</taxon>
        <taxon>Dikarya</taxon>
        <taxon>Ascomycota</taxon>
        <taxon>Pezizomycotina</taxon>
        <taxon>Sordariomycetes</taxon>
        <taxon>Xylariomycetidae</taxon>
        <taxon>Xylariales</taxon>
        <taxon>Diatrypaceae</taxon>
        <taxon>Diatrype</taxon>
    </lineage>
</organism>
<accession>A0AAN9UPU6</accession>
<proteinExistence type="predicted"/>
<name>A0AAN9UPU6_9PEZI</name>